<dbReference type="GeneID" id="106820084"/>
<gene>
    <name evidence="2" type="primary">LOC106820084</name>
</gene>
<sequence length="119" mass="13807">MALPKLSKEVYELETDDVHIEYCLDIPDMAKLWFEKHPEWPIIGAWVVDQGASLMQNIGFYKWGSHEARRKVIDSCIQGDNKESTMYSMMKMGPMMRAIRFSTYQKLLDIDSDMPTKPG</sequence>
<name>A0ABM1F6Q9_PRICU</name>
<dbReference type="RefSeq" id="XP_014680130.1">
    <property type="nucleotide sequence ID" value="XM_014824644.1"/>
</dbReference>
<organism evidence="1 2">
    <name type="scientific">Priapulus caudatus</name>
    <name type="common">Priapulid worm</name>
    <dbReference type="NCBI Taxonomy" id="37621"/>
    <lineage>
        <taxon>Eukaryota</taxon>
        <taxon>Metazoa</taxon>
        <taxon>Ecdysozoa</taxon>
        <taxon>Scalidophora</taxon>
        <taxon>Priapulida</taxon>
        <taxon>Priapulimorpha</taxon>
        <taxon>Priapulimorphida</taxon>
        <taxon>Priapulidae</taxon>
        <taxon>Priapulus</taxon>
    </lineage>
</organism>
<dbReference type="Proteomes" id="UP000695022">
    <property type="component" value="Unplaced"/>
</dbReference>
<reference evidence="2" key="1">
    <citation type="submission" date="2025-08" db="UniProtKB">
        <authorList>
            <consortium name="RefSeq"/>
        </authorList>
    </citation>
    <scope>IDENTIFICATION</scope>
</reference>
<evidence type="ECO:0000313" key="1">
    <source>
        <dbReference type="Proteomes" id="UP000695022"/>
    </source>
</evidence>
<keyword evidence="1" id="KW-1185">Reference proteome</keyword>
<proteinExistence type="predicted"/>
<protein>
    <submittedName>
        <fullName evidence="2">Uncharacterized protein LOC106820084</fullName>
    </submittedName>
</protein>
<accession>A0ABM1F6Q9</accession>
<evidence type="ECO:0000313" key="2">
    <source>
        <dbReference type="RefSeq" id="XP_014680130.1"/>
    </source>
</evidence>